<name>A0A2S6N5Z6_RHOGL</name>
<dbReference type="Proteomes" id="UP000239724">
    <property type="component" value="Unassembled WGS sequence"/>
</dbReference>
<keyword evidence="2" id="KW-1185">Reference proteome</keyword>
<proteinExistence type="predicted"/>
<protein>
    <submittedName>
        <fullName evidence="1">Uncharacterized protein</fullName>
    </submittedName>
</protein>
<organism evidence="1 2">
    <name type="scientific">Rhodopila globiformis</name>
    <name type="common">Rhodopseudomonas globiformis</name>
    <dbReference type="NCBI Taxonomy" id="1071"/>
    <lineage>
        <taxon>Bacteria</taxon>
        <taxon>Pseudomonadati</taxon>
        <taxon>Pseudomonadota</taxon>
        <taxon>Alphaproteobacteria</taxon>
        <taxon>Acetobacterales</taxon>
        <taxon>Acetobacteraceae</taxon>
        <taxon>Rhodopila</taxon>
    </lineage>
</organism>
<gene>
    <name evidence="1" type="ORF">CCS01_20240</name>
</gene>
<evidence type="ECO:0000313" key="2">
    <source>
        <dbReference type="Proteomes" id="UP000239724"/>
    </source>
</evidence>
<dbReference type="RefSeq" id="WP_104520634.1">
    <property type="nucleotide sequence ID" value="NZ_NHRY01000218.1"/>
</dbReference>
<evidence type="ECO:0000313" key="1">
    <source>
        <dbReference type="EMBL" id="PPQ30031.1"/>
    </source>
</evidence>
<comment type="caution">
    <text evidence="1">The sequence shown here is derived from an EMBL/GenBank/DDBJ whole genome shotgun (WGS) entry which is preliminary data.</text>
</comment>
<reference evidence="1 2" key="1">
    <citation type="journal article" date="2018" name="Arch. Microbiol.">
        <title>New insights into the metabolic potential of the phototrophic purple bacterium Rhodopila globiformis DSM 161(T) from its draft genome sequence and evidence for a vanadium-dependent nitrogenase.</title>
        <authorList>
            <person name="Imhoff J.F."/>
            <person name="Rahn T."/>
            <person name="Kunzel S."/>
            <person name="Neulinger S.C."/>
        </authorList>
    </citation>
    <scope>NUCLEOTIDE SEQUENCE [LARGE SCALE GENOMIC DNA]</scope>
    <source>
        <strain evidence="1 2">DSM 161</strain>
    </source>
</reference>
<dbReference type="AlphaFoldDB" id="A0A2S6N5Z6"/>
<sequence length="111" mass="12380">MMELQNDHIPTKTKKMQAMSLKETLSTYWLHIQGELLPWLDPAMDGPLMTPERGPAPAGPHVQAGAEATRVSIIQALSIARQTRFDAATRRLSPQRGVIGCQPSARSFWMR</sequence>
<dbReference type="EMBL" id="NHRY01000218">
    <property type="protein sequence ID" value="PPQ30031.1"/>
    <property type="molecule type" value="Genomic_DNA"/>
</dbReference>
<accession>A0A2S6N5Z6</accession>